<evidence type="ECO:0000313" key="2">
    <source>
        <dbReference type="EMBL" id="SDR72079.1"/>
    </source>
</evidence>
<dbReference type="STRING" id="684552.SAMN04489719_0525"/>
<reference evidence="3" key="1">
    <citation type="submission" date="2016-10" db="EMBL/GenBank/DDBJ databases">
        <authorList>
            <person name="Varghese N."/>
            <person name="Submissions S."/>
        </authorList>
    </citation>
    <scope>NUCLEOTIDE SEQUENCE [LARGE SCALE GENOMIC DNA]</scope>
    <source>
        <strain evidence="3">DSM 22965</strain>
    </source>
</reference>
<dbReference type="InterPro" id="IPR014729">
    <property type="entry name" value="Rossmann-like_a/b/a_fold"/>
</dbReference>
<feature type="domain" description="Asparagine synthetase" evidence="1">
    <location>
        <begin position="202"/>
        <end position="447"/>
    </location>
</feature>
<evidence type="ECO:0000313" key="3">
    <source>
        <dbReference type="Proteomes" id="UP000199649"/>
    </source>
</evidence>
<dbReference type="EMBL" id="LT629734">
    <property type="protein sequence ID" value="SDR72079.1"/>
    <property type="molecule type" value="Genomic_DNA"/>
</dbReference>
<dbReference type="Proteomes" id="UP000199649">
    <property type="component" value="Chromosome I"/>
</dbReference>
<organism evidence="2 3">
    <name type="scientific">Agrococcus carbonis</name>
    <dbReference type="NCBI Taxonomy" id="684552"/>
    <lineage>
        <taxon>Bacteria</taxon>
        <taxon>Bacillati</taxon>
        <taxon>Actinomycetota</taxon>
        <taxon>Actinomycetes</taxon>
        <taxon>Micrococcales</taxon>
        <taxon>Microbacteriaceae</taxon>
        <taxon>Agrococcus</taxon>
    </lineage>
</organism>
<name>A0A1H1LDX5_9MICO</name>
<gene>
    <name evidence="2" type="ORF">SAMN04489719_0525</name>
</gene>
<dbReference type="GO" id="GO:0006529">
    <property type="term" value="P:asparagine biosynthetic process"/>
    <property type="evidence" value="ECO:0007669"/>
    <property type="project" value="InterPro"/>
</dbReference>
<evidence type="ECO:0000259" key="1">
    <source>
        <dbReference type="Pfam" id="PF00733"/>
    </source>
</evidence>
<keyword evidence="3" id="KW-1185">Reference proteome</keyword>
<proteinExistence type="predicted"/>
<dbReference type="AlphaFoldDB" id="A0A1H1LDX5"/>
<dbReference type="GO" id="GO:0004066">
    <property type="term" value="F:asparagine synthase (glutamine-hydrolyzing) activity"/>
    <property type="evidence" value="ECO:0007669"/>
    <property type="project" value="InterPro"/>
</dbReference>
<accession>A0A1H1LDX5</accession>
<dbReference type="OrthoDB" id="564639at2"/>
<protein>
    <submittedName>
        <fullName evidence="2">Asparagine synthase (Glutamine-hydrolysing)</fullName>
    </submittedName>
</protein>
<dbReference type="Gene3D" id="3.40.50.620">
    <property type="entry name" value="HUPs"/>
    <property type="match status" value="1"/>
</dbReference>
<dbReference type="RefSeq" id="WP_092665599.1">
    <property type="nucleotide sequence ID" value="NZ_LT629734.1"/>
</dbReference>
<dbReference type="SUPFAM" id="SSF52402">
    <property type="entry name" value="Adenine nucleotide alpha hydrolases-like"/>
    <property type="match status" value="1"/>
</dbReference>
<dbReference type="Pfam" id="PF00733">
    <property type="entry name" value="Asn_synthase"/>
    <property type="match status" value="1"/>
</dbReference>
<dbReference type="InterPro" id="IPR001962">
    <property type="entry name" value="Asn_synthase"/>
</dbReference>
<sequence>MMPSALRTGFLATLGGAEPVAGVPDGAAHERFEAISLSLWGRPAVDDGHEGRRTFVVSRVARRRDGALDGGEIADAMAVDPALLHDLLPPFGAIQASGGTLRFSGDWMGFEHVFAHDGPGSVMLSTSALLIAERVAAGFDPVGVAVQSQLGWQLASRTLFDGVRKLPPSASASLTADGLSLAADADAANPTDDAAVPHAAGILRRSLERLLDEHPDAVLQLTGGMDSRLLLSAIPPERRRGLHAMTLDVPGAGDVAVARDIARRFGIEHEVHGFAGLDDLSPEDAWASCRAEATRLDCMTDPVALAAQRNAERAFAQGVRISGLGGEVARGFYYVGDVDDRTYERKDAARLADWKLFVNEAVEPGLLTAEFADWARERAVDEVHDALRRGGDEWFRATDALYLRHRMQRWAGATDIAVSDQRVVVNPMLDRDFLAIVSGLPPREKANARFLARLQMALDPELGRLPLEGRPAPASYAEPSAWEGVAGTYRTARRLARKAAQRLRHRGRAPAGGEELAAKVVAHWRAHPAILDGVVREPFVSERWVAAVLDGAHEPRPSSVALLTNLAVAAEGR</sequence>